<dbReference type="KEGG" id="tni:TVNIR_1727"/>
<protein>
    <recommendedName>
        <fullName evidence="1">Putative restriction endonuclease domain-containing protein</fullName>
    </recommendedName>
</protein>
<dbReference type="SUPFAM" id="SSF52980">
    <property type="entry name" value="Restriction endonuclease-like"/>
    <property type="match status" value="1"/>
</dbReference>
<dbReference type="Pfam" id="PF05685">
    <property type="entry name" value="Uma2"/>
    <property type="match status" value="1"/>
</dbReference>
<reference evidence="2" key="1">
    <citation type="submission" date="2015-12" db="EMBL/GenBank/DDBJ databases">
        <authorList>
            <person name="Tikhonova T.V."/>
            <person name="Pavlov A.R."/>
            <person name="Beletsky A.V."/>
            <person name="Mardanov A.V."/>
            <person name="Sorokin D.Y."/>
            <person name="Ravin N.V."/>
            <person name="Popov V.O."/>
        </authorList>
    </citation>
    <scope>NUCLEOTIDE SEQUENCE</scope>
    <source>
        <strain evidence="2">DSM 14787</strain>
    </source>
</reference>
<dbReference type="AlphaFoldDB" id="L0DUY3"/>
<dbReference type="eggNOG" id="COG4636">
    <property type="taxonomic scope" value="Bacteria"/>
</dbReference>
<dbReference type="PANTHER" id="PTHR36558:SF1">
    <property type="entry name" value="RESTRICTION ENDONUCLEASE DOMAIN-CONTAINING PROTEIN-RELATED"/>
    <property type="match status" value="1"/>
</dbReference>
<keyword evidence="3" id="KW-1185">Reference proteome</keyword>
<evidence type="ECO:0000313" key="3">
    <source>
        <dbReference type="Proteomes" id="UP000010809"/>
    </source>
</evidence>
<dbReference type="InterPro" id="IPR012296">
    <property type="entry name" value="Nuclease_put_TT1808"/>
</dbReference>
<gene>
    <name evidence="2" type="ordered locus">TVNIR_1727</name>
</gene>
<dbReference type="PATRIC" id="fig|1255043.3.peg.1750"/>
<dbReference type="InterPro" id="IPR008538">
    <property type="entry name" value="Uma2"/>
</dbReference>
<organism evidence="2 3">
    <name type="scientific">Thioalkalivibrio nitratireducens (strain DSM 14787 / UNIQEM 213 / ALEN2)</name>
    <dbReference type="NCBI Taxonomy" id="1255043"/>
    <lineage>
        <taxon>Bacteria</taxon>
        <taxon>Pseudomonadati</taxon>
        <taxon>Pseudomonadota</taxon>
        <taxon>Gammaproteobacteria</taxon>
        <taxon>Chromatiales</taxon>
        <taxon>Ectothiorhodospiraceae</taxon>
        <taxon>Thioalkalivibrio</taxon>
    </lineage>
</organism>
<dbReference type="HOGENOM" id="CLU_076312_6_2_6"/>
<dbReference type="Gene3D" id="3.90.1570.10">
    <property type="entry name" value="tt1808, chain A"/>
    <property type="match status" value="1"/>
</dbReference>
<dbReference type="Proteomes" id="UP000010809">
    <property type="component" value="Chromosome"/>
</dbReference>
<sequence>MVEAAPRTRLSVNEYLAGELASEIRHEYVGGEVYAMVGASDRHGLIAGNLFAALRPRLRGTPCQLFMADMKLRVRVAGDTAFYYPDLLLSCDPEDRETYFRTRPCLVVEVLSETTERIDRREKLYAYTAIPTLQEYLLLSQDRVEAELRRRAGDGWEVHRITEGHVSLTCLGLEVPLDAIYEDVPLPGSGLPSASPSR</sequence>
<dbReference type="OrthoDB" id="26750at2"/>
<dbReference type="CDD" id="cd06260">
    <property type="entry name" value="DUF820-like"/>
    <property type="match status" value="1"/>
</dbReference>
<evidence type="ECO:0000259" key="1">
    <source>
        <dbReference type="Pfam" id="PF05685"/>
    </source>
</evidence>
<dbReference type="InterPro" id="IPR011335">
    <property type="entry name" value="Restrct_endonuc-II-like"/>
</dbReference>
<feature type="domain" description="Putative restriction endonuclease" evidence="1">
    <location>
        <begin position="14"/>
        <end position="171"/>
    </location>
</feature>
<dbReference type="EMBL" id="CP003989">
    <property type="protein sequence ID" value="AGA33389.1"/>
    <property type="molecule type" value="Genomic_DNA"/>
</dbReference>
<dbReference type="PANTHER" id="PTHR36558">
    <property type="entry name" value="GLR1098 PROTEIN"/>
    <property type="match status" value="1"/>
</dbReference>
<evidence type="ECO:0000313" key="2">
    <source>
        <dbReference type="EMBL" id="AGA33389.1"/>
    </source>
</evidence>
<dbReference type="RefSeq" id="WP_015258517.1">
    <property type="nucleotide sequence ID" value="NC_019902.2"/>
</dbReference>
<proteinExistence type="predicted"/>
<accession>L0DUY3</accession>
<name>L0DUY3_THIND</name>